<dbReference type="SUPFAM" id="SSF51905">
    <property type="entry name" value="FAD/NAD(P)-binding domain"/>
    <property type="match status" value="1"/>
</dbReference>
<name>A0ABR4FRK1_9EURO</name>
<comment type="caution">
    <text evidence="3">The sequence shown here is derived from an EMBL/GenBank/DDBJ whole genome shotgun (WGS) entry which is preliminary data.</text>
</comment>
<protein>
    <recommendedName>
        <fullName evidence="5">Flavin-binding monooxygenase-like protein</fullName>
    </recommendedName>
</protein>
<dbReference type="EMBL" id="JBFTWV010000131">
    <property type="protein sequence ID" value="KAL2785880.1"/>
    <property type="molecule type" value="Genomic_DNA"/>
</dbReference>
<sequence>MATLSQNRIEPGSFNTPIGTFPATSTSTNIDPYAVATDIVDQLNAALSSKDIPRITSLFLETGFWRDHLCLTWDFHTAKGRENIAALLASGTLINSIDIDRSTAFRSPQVSAIDAIGDVMGIQSFVKVTTPIGTGRGIIRLAEISPGKWSIYTLYTALSSITGHEEQTNTNRPFGATHGAVPDRRNWQDRRNAEHNVASVETDQPAVVILGAGQSGLSIAARLKMMGVRALLIDEEERIGDNWRKRYHQLVLHDPVWFDHMPYLPFPETWPVFTPKDKLAGFFECYATLLELNIWTSTRMEKSSWSDERQQWEIEVVRRTENGGSEKRVLRPRHVIQATGHSGKKNLPDFKGVETFQGRVCHSSDFHGAEPNGDGKQKKAVVVGSCNSAHDIAQDYYEKGYDVTMVQRSSTCVISSEAIVNIGLKGLYEENGPPVDDSDLFLYSIPSEQFKAQQKRITALQNEHDKELLDGLAKAGFKVDRGPDDAGLLMKYWQRGGGYTIEVGAGRLIVEGKVKVKQGQEIAEITATGLRFDDGSELQADEIILATGYQNMQTQTRLIFGDKVADRVASVWGLDEEGEFRTVWQRTGHPGFWFMGGNLALCRYYSQLLALQILGVERGLQK</sequence>
<evidence type="ECO:0008006" key="5">
    <source>
        <dbReference type="Google" id="ProtNLM"/>
    </source>
</evidence>
<organism evidence="3 4">
    <name type="scientific">Aspergillus keveii</name>
    <dbReference type="NCBI Taxonomy" id="714993"/>
    <lineage>
        <taxon>Eukaryota</taxon>
        <taxon>Fungi</taxon>
        <taxon>Dikarya</taxon>
        <taxon>Ascomycota</taxon>
        <taxon>Pezizomycotina</taxon>
        <taxon>Eurotiomycetes</taxon>
        <taxon>Eurotiomycetidae</taxon>
        <taxon>Eurotiales</taxon>
        <taxon>Aspergillaceae</taxon>
        <taxon>Aspergillus</taxon>
        <taxon>Aspergillus subgen. Nidulantes</taxon>
    </lineage>
</organism>
<evidence type="ECO:0000313" key="4">
    <source>
        <dbReference type="Proteomes" id="UP001610563"/>
    </source>
</evidence>
<accession>A0ABR4FRK1</accession>
<dbReference type="PANTHER" id="PTHR43539:SF68">
    <property type="entry name" value="FLAVIN-BINDING MONOOXYGENASE-LIKE PROTEIN (AFU_ORTHOLOGUE AFUA_4G09220)"/>
    <property type="match status" value="1"/>
</dbReference>
<keyword evidence="4" id="KW-1185">Reference proteome</keyword>
<dbReference type="InterPro" id="IPR036188">
    <property type="entry name" value="FAD/NAD-bd_sf"/>
</dbReference>
<dbReference type="InterPro" id="IPR050982">
    <property type="entry name" value="Auxin_biosynth/cation_transpt"/>
</dbReference>
<evidence type="ECO:0000313" key="3">
    <source>
        <dbReference type="EMBL" id="KAL2785880.1"/>
    </source>
</evidence>
<dbReference type="Gene3D" id="3.50.50.60">
    <property type="entry name" value="FAD/NAD(P)-binding domain"/>
    <property type="match status" value="2"/>
</dbReference>
<dbReference type="Proteomes" id="UP001610563">
    <property type="component" value="Unassembled WGS sequence"/>
</dbReference>
<reference evidence="3 4" key="1">
    <citation type="submission" date="2024-07" db="EMBL/GenBank/DDBJ databases">
        <title>Section-level genome sequencing and comparative genomics of Aspergillus sections Usti and Cavernicolus.</title>
        <authorList>
            <consortium name="Lawrence Berkeley National Laboratory"/>
            <person name="Nybo J.L."/>
            <person name="Vesth T.C."/>
            <person name="Theobald S."/>
            <person name="Frisvad J.C."/>
            <person name="Larsen T.O."/>
            <person name="Kjaerboelling I."/>
            <person name="Rothschild-Mancinelli K."/>
            <person name="Lyhne E.K."/>
            <person name="Kogle M.E."/>
            <person name="Barry K."/>
            <person name="Clum A."/>
            <person name="Na H."/>
            <person name="Ledsgaard L."/>
            <person name="Lin J."/>
            <person name="Lipzen A."/>
            <person name="Kuo A."/>
            <person name="Riley R."/>
            <person name="Mondo S."/>
            <person name="Labutti K."/>
            <person name="Haridas S."/>
            <person name="Pangalinan J."/>
            <person name="Salamov A.A."/>
            <person name="Simmons B.A."/>
            <person name="Magnuson J.K."/>
            <person name="Chen J."/>
            <person name="Drula E."/>
            <person name="Henrissat B."/>
            <person name="Wiebenga A."/>
            <person name="Lubbers R.J."/>
            <person name="Gomes A.C."/>
            <person name="Makela M.R."/>
            <person name="Stajich J."/>
            <person name="Grigoriev I.V."/>
            <person name="Mortensen U.H."/>
            <person name="De Vries R.P."/>
            <person name="Baker S.E."/>
            <person name="Andersen M.R."/>
        </authorList>
    </citation>
    <scope>NUCLEOTIDE SEQUENCE [LARGE SCALE GENOMIC DNA]</scope>
    <source>
        <strain evidence="3 4">CBS 209.92</strain>
    </source>
</reference>
<proteinExistence type="predicted"/>
<dbReference type="PANTHER" id="PTHR43539">
    <property type="entry name" value="FLAVIN-BINDING MONOOXYGENASE-LIKE PROTEIN (AFU_ORTHOLOGUE AFUA_4G09220)"/>
    <property type="match status" value="1"/>
</dbReference>
<evidence type="ECO:0000256" key="2">
    <source>
        <dbReference type="SAM" id="MobiDB-lite"/>
    </source>
</evidence>
<feature type="region of interest" description="Disordered" evidence="2">
    <location>
        <begin position="1"/>
        <end position="20"/>
    </location>
</feature>
<gene>
    <name evidence="3" type="ORF">BJX66DRAFT_48681</name>
</gene>
<keyword evidence="1" id="KW-0560">Oxidoreductase</keyword>
<dbReference type="Pfam" id="PF13738">
    <property type="entry name" value="Pyr_redox_3"/>
    <property type="match status" value="1"/>
</dbReference>
<evidence type="ECO:0000256" key="1">
    <source>
        <dbReference type="ARBA" id="ARBA00023002"/>
    </source>
</evidence>